<dbReference type="InterPro" id="IPR001173">
    <property type="entry name" value="Glyco_trans_2-like"/>
</dbReference>
<name>A0ABX6C2C4_9CHLR</name>
<evidence type="ECO:0000259" key="1">
    <source>
        <dbReference type="Pfam" id="PF00535"/>
    </source>
</evidence>
<sequence>MTPRRVSVVVPVKDDPRVAACLASIREAAPAGLDVQVIVVDNGSSEEFRRWLAEEASGYDVLLQEPEPGVYRARNIGAAAADGDVIFFTDADCTVHAGWFEAGLDLLDSGFDLVQGYSGAARGDRVQRLLQARYEKRFRRLRRGDPTEVDTRNLAVRRAVFERLAFNERFRRVSDTEFGLQAELFGFRVGYAPRMRVDHDHDADLRVFAAKQVCHGWGAQRLMCEERAVRWHGGHLQLVHRTTTFIEQLPGRQAAARALAGTAVFAAGLLQRAPRLPWSAGYGALTVIDKAALLAGHLMYAEGQPEPSPSGLLGRRLPRD</sequence>
<gene>
    <name evidence="2" type="ORF">Tbon_08150</name>
</gene>
<dbReference type="EMBL" id="CP042829">
    <property type="protein sequence ID" value="QFG03266.1"/>
    <property type="molecule type" value="Genomic_DNA"/>
</dbReference>
<dbReference type="Proteomes" id="UP000326331">
    <property type="component" value="Chromosome"/>
</dbReference>
<feature type="domain" description="Glycosyltransferase 2-like" evidence="1">
    <location>
        <begin position="7"/>
        <end position="163"/>
    </location>
</feature>
<keyword evidence="3" id="KW-1185">Reference proteome</keyword>
<dbReference type="InterPro" id="IPR050834">
    <property type="entry name" value="Glycosyltransf_2"/>
</dbReference>
<proteinExistence type="predicted"/>
<evidence type="ECO:0000313" key="2">
    <source>
        <dbReference type="EMBL" id="QFG03266.1"/>
    </source>
</evidence>
<reference evidence="2 3" key="1">
    <citation type="submission" date="2019-10" db="EMBL/GenBank/DDBJ databases">
        <title>Thermopilla bonchosmolovskayae gen. nov., sp. nov., a moderately thermophilic Chloroflexi bacterium from a Chukotka hot spring (Arctic, Russia), representing a novel classis Thermopillaia, which include previously uncultivated lineage OLB14.</title>
        <authorList>
            <person name="Kochetkova T.V."/>
            <person name="Zayulina K.S."/>
            <person name="Zhigarkov V.S."/>
            <person name="Minaev N.V."/>
            <person name="Novikov A."/>
            <person name="Toshchakov S.V."/>
            <person name="Elcheninov A.G."/>
            <person name="Kublanov I.V."/>
        </authorList>
    </citation>
    <scope>NUCLEOTIDE SEQUENCE [LARGE SCALE GENOMIC DNA]</scope>
    <source>
        <strain evidence="2 3">3753O</strain>
    </source>
</reference>
<dbReference type="RefSeq" id="WP_158067229.1">
    <property type="nucleotide sequence ID" value="NZ_CP042829.1"/>
</dbReference>
<dbReference type="Pfam" id="PF00535">
    <property type="entry name" value="Glycos_transf_2"/>
    <property type="match status" value="1"/>
</dbReference>
<accession>A0ABX6C2C4</accession>
<protein>
    <submittedName>
        <fullName evidence="2">Glycosyltransferase</fullName>
    </submittedName>
</protein>
<dbReference type="PANTHER" id="PTHR43685:SF2">
    <property type="entry name" value="GLYCOSYLTRANSFERASE 2-LIKE DOMAIN-CONTAINING PROTEIN"/>
    <property type="match status" value="1"/>
</dbReference>
<dbReference type="CDD" id="cd00761">
    <property type="entry name" value="Glyco_tranf_GTA_type"/>
    <property type="match status" value="1"/>
</dbReference>
<dbReference type="InterPro" id="IPR029044">
    <property type="entry name" value="Nucleotide-diphossugar_trans"/>
</dbReference>
<dbReference type="Gene3D" id="3.90.550.10">
    <property type="entry name" value="Spore Coat Polysaccharide Biosynthesis Protein SpsA, Chain A"/>
    <property type="match status" value="1"/>
</dbReference>
<evidence type="ECO:0000313" key="3">
    <source>
        <dbReference type="Proteomes" id="UP000326331"/>
    </source>
</evidence>
<organism evidence="2 3">
    <name type="scientific">Tepidiforma bonchosmolovskayae</name>
    <dbReference type="NCBI Taxonomy" id="2601677"/>
    <lineage>
        <taxon>Bacteria</taxon>
        <taxon>Bacillati</taxon>
        <taxon>Chloroflexota</taxon>
        <taxon>Tepidiformia</taxon>
        <taxon>Tepidiformales</taxon>
        <taxon>Tepidiformaceae</taxon>
        <taxon>Tepidiforma</taxon>
    </lineage>
</organism>
<dbReference type="PANTHER" id="PTHR43685">
    <property type="entry name" value="GLYCOSYLTRANSFERASE"/>
    <property type="match status" value="1"/>
</dbReference>
<dbReference type="SUPFAM" id="SSF53448">
    <property type="entry name" value="Nucleotide-diphospho-sugar transferases"/>
    <property type="match status" value="1"/>
</dbReference>